<evidence type="ECO:0000256" key="1">
    <source>
        <dbReference type="SAM" id="MobiDB-lite"/>
    </source>
</evidence>
<feature type="compositionally biased region" description="Basic residues" evidence="1">
    <location>
        <begin position="48"/>
        <end position="61"/>
    </location>
</feature>
<feature type="compositionally biased region" description="Basic residues" evidence="1">
    <location>
        <begin position="1"/>
        <end position="10"/>
    </location>
</feature>
<reference evidence="2 3" key="1">
    <citation type="submission" date="2016-10" db="EMBL/GenBank/DDBJ databases">
        <authorList>
            <person name="de Groot N.N."/>
        </authorList>
    </citation>
    <scope>NUCLEOTIDE SEQUENCE [LARGE SCALE GENOMIC DNA]</scope>
    <source>
        <strain evidence="2 3">DSM 29433</strain>
    </source>
</reference>
<gene>
    <name evidence="2" type="ORF">SAMN05444714_2571</name>
</gene>
<evidence type="ECO:0000313" key="2">
    <source>
        <dbReference type="EMBL" id="SFS20298.1"/>
    </source>
</evidence>
<name>A0A1I6MXM2_9RHOB</name>
<dbReference type="Proteomes" id="UP000198926">
    <property type="component" value="Unassembled WGS sequence"/>
</dbReference>
<organism evidence="2 3">
    <name type="scientific">Yoonia litorea</name>
    <dbReference type="NCBI Taxonomy" id="1123755"/>
    <lineage>
        <taxon>Bacteria</taxon>
        <taxon>Pseudomonadati</taxon>
        <taxon>Pseudomonadota</taxon>
        <taxon>Alphaproteobacteria</taxon>
        <taxon>Rhodobacterales</taxon>
        <taxon>Paracoccaceae</taxon>
        <taxon>Yoonia</taxon>
    </lineage>
</organism>
<dbReference type="AlphaFoldDB" id="A0A1I6MXM2"/>
<protein>
    <submittedName>
        <fullName evidence="2">Uncharacterized protein</fullName>
    </submittedName>
</protein>
<feature type="region of interest" description="Disordered" evidence="1">
    <location>
        <begin position="1"/>
        <end position="61"/>
    </location>
</feature>
<keyword evidence="3" id="KW-1185">Reference proteome</keyword>
<proteinExistence type="predicted"/>
<evidence type="ECO:0000313" key="3">
    <source>
        <dbReference type="Proteomes" id="UP000198926"/>
    </source>
</evidence>
<sequence>MPRKSRKTRKTGPMNTTSLQPRPAARPGLDGVTRKNPGAEGLRDRRYDRRPHKFPGRLGGR</sequence>
<accession>A0A1I6MXM2</accession>
<dbReference type="EMBL" id="FOZM01000002">
    <property type="protein sequence ID" value="SFS20298.1"/>
    <property type="molecule type" value="Genomic_DNA"/>
</dbReference>